<dbReference type="EMBL" id="HG996466">
    <property type="protein sequence ID" value="CAG1859658.1"/>
    <property type="molecule type" value="Genomic_DNA"/>
</dbReference>
<dbReference type="EnsemblPlants" id="Ma01_t15890.1">
    <property type="protein sequence ID" value="Ma01_p15890.1"/>
    <property type="gene ID" value="Ma01_g15890"/>
</dbReference>
<evidence type="ECO:0000313" key="2">
    <source>
        <dbReference type="EnsemblPlants" id="Ma01_p15890.1"/>
    </source>
</evidence>
<organism evidence="2 3">
    <name type="scientific">Musa acuminata subsp. malaccensis</name>
    <name type="common">Wild banana</name>
    <name type="synonym">Musa malaccensis</name>
    <dbReference type="NCBI Taxonomy" id="214687"/>
    <lineage>
        <taxon>Eukaryota</taxon>
        <taxon>Viridiplantae</taxon>
        <taxon>Streptophyta</taxon>
        <taxon>Embryophyta</taxon>
        <taxon>Tracheophyta</taxon>
        <taxon>Spermatophyta</taxon>
        <taxon>Magnoliopsida</taxon>
        <taxon>Liliopsida</taxon>
        <taxon>Zingiberales</taxon>
        <taxon>Musaceae</taxon>
        <taxon>Musa</taxon>
    </lineage>
</organism>
<dbReference type="InParanoid" id="A0A804HUL3"/>
<sequence>MGAEADDPSPLPLLPLRLPLVCKEDIPFGSKMGHLAASLCVSVSRLQSVKIQLVLSLDNTPIGLNKYLNQSTTLNKLQTADRAYPSSFKLLHHYKRIMKIRISRLKIVPAKDPKITFKADTFRFCN</sequence>
<keyword evidence="3" id="KW-1185">Reference proteome</keyword>
<dbReference type="Proteomes" id="UP000012960">
    <property type="component" value="Unplaced"/>
</dbReference>
<name>A0A804HUL3_MUSAM</name>
<protein>
    <submittedName>
        <fullName evidence="1">(wild Malaysian banana) hypothetical protein</fullName>
    </submittedName>
</protein>
<reference evidence="1" key="1">
    <citation type="submission" date="2021-03" db="EMBL/GenBank/DDBJ databases">
        <authorList>
            <consortium name="Genoscope - CEA"/>
            <person name="William W."/>
        </authorList>
    </citation>
    <scope>NUCLEOTIDE SEQUENCE</scope>
    <source>
        <strain evidence="1">Doubled-haploid Pahang</strain>
    </source>
</reference>
<reference evidence="2" key="2">
    <citation type="submission" date="2021-05" db="UniProtKB">
        <authorList>
            <consortium name="EnsemblPlants"/>
        </authorList>
    </citation>
    <scope>IDENTIFICATION</scope>
    <source>
        <strain evidence="2">subsp. malaccensis</strain>
    </source>
</reference>
<gene>
    <name evidence="1" type="ORF">GSMUA_299530.1</name>
</gene>
<evidence type="ECO:0000313" key="1">
    <source>
        <dbReference type="EMBL" id="CAG1859658.1"/>
    </source>
</evidence>
<proteinExistence type="predicted"/>
<accession>A0A804HUL3</accession>
<evidence type="ECO:0000313" key="3">
    <source>
        <dbReference type="Proteomes" id="UP000012960"/>
    </source>
</evidence>
<dbReference type="Gramene" id="Ma01_t15890.1">
    <property type="protein sequence ID" value="Ma01_p15890.1"/>
    <property type="gene ID" value="Ma01_g15890"/>
</dbReference>
<dbReference type="AlphaFoldDB" id="A0A804HUL3"/>